<dbReference type="STRING" id="2903.R1BBW5"/>
<dbReference type="AlphaFoldDB" id="A0A0D3I6C7"/>
<name>A0A0D3I6C7_EMIH1</name>
<dbReference type="Proteomes" id="UP000013827">
    <property type="component" value="Unassembled WGS sequence"/>
</dbReference>
<dbReference type="KEGG" id="ehx:EMIHUDRAFT_68628"/>
<dbReference type="InterPro" id="IPR044528">
    <property type="entry name" value="POD-like_MBL-fold"/>
</dbReference>
<proteinExistence type="predicted"/>
<dbReference type="HOGENOM" id="CLU_030571_7_0_1"/>
<dbReference type="EnsemblProtists" id="EOD06812">
    <property type="protein sequence ID" value="EOD06812"/>
    <property type="gene ID" value="EMIHUDRAFT_68628"/>
</dbReference>
<protein>
    <recommendedName>
        <fullName evidence="2">Metallo-beta-lactamase domain-containing protein</fullName>
    </recommendedName>
</protein>
<reference evidence="4" key="1">
    <citation type="journal article" date="2013" name="Nature">
        <title>Pan genome of the phytoplankton Emiliania underpins its global distribution.</title>
        <authorList>
            <person name="Read B.A."/>
            <person name="Kegel J."/>
            <person name="Klute M.J."/>
            <person name="Kuo A."/>
            <person name="Lefebvre S.C."/>
            <person name="Maumus F."/>
            <person name="Mayer C."/>
            <person name="Miller J."/>
            <person name="Monier A."/>
            <person name="Salamov A."/>
            <person name="Young J."/>
            <person name="Aguilar M."/>
            <person name="Claverie J.M."/>
            <person name="Frickenhaus S."/>
            <person name="Gonzalez K."/>
            <person name="Herman E.K."/>
            <person name="Lin Y.C."/>
            <person name="Napier J."/>
            <person name="Ogata H."/>
            <person name="Sarno A.F."/>
            <person name="Shmutz J."/>
            <person name="Schroeder D."/>
            <person name="de Vargas C."/>
            <person name="Verret F."/>
            <person name="von Dassow P."/>
            <person name="Valentin K."/>
            <person name="Van de Peer Y."/>
            <person name="Wheeler G."/>
            <person name="Dacks J.B."/>
            <person name="Delwiche C.F."/>
            <person name="Dyhrman S.T."/>
            <person name="Glockner G."/>
            <person name="John U."/>
            <person name="Richards T."/>
            <person name="Worden A.Z."/>
            <person name="Zhang X."/>
            <person name="Grigoriev I.V."/>
            <person name="Allen A.E."/>
            <person name="Bidle K."/>
            <person name="Borodovsky M."/>
            <person name="Bowler C."/>
            <person name="Brownlee C."/>
            <person name="Cock J.M."/>
            <person name="Elias M."/>
            <person name="Gladyshev V.N."/>
            <person name="Groth M."/>
            <person name="Guda C."/>
            <person name="Hadaegh A."/>
            <person name="Iglesias-Rodriguez M.D."/>
            <person name="Jenkins J."/>
            <person name="Jones B.M."/>
            <person name="Lawson T."/>
            <person name="Leese F."/>
            <person name="Lindquist E."/>
            <person name="Lobanov A."/>
            <person name="Lomsadze A."/>
            <person name="Malik S.B."/>
            <person name="Marsh M.E."/>
            <person name="Mackinder L."/>
            <person name="Mock T."/>
            <person name="Mueller-Roeber B."/>
            <person name="Pagarete A."/>
            <person name="Parker M."/>
            <person name="Probert I."/>
            <person name="Quesneville H."/>
            <person name="Raines C."/>
            <person name="Rensing S.A."/>
            <person name="Riano-Pachon D.M."/>
            <person name="Richier S."/>
            <person name="Rokitta S."/>
            <person name="Shiraiwa Y."/>
            <person name="Soanes D.M."/>
            <person name="van der Giezen M."/>
            <person name="Wahlund T.M."/>
            <person name="Williams B."/>
            <person name="Wilson W."/>
            <person name="Wolfe G."/>
            <person name="Wurch L.L."/>
        </authorList>
    </citation>
    <scope>NUCLEOTIDE SEQUENCE</scope>
</reference>
<feature type="domain" description="Metallo-beta-lactamase" evidence="2">
    <location>
        <begin position="1"/>
        <end position="152"/>
    </location>
</feature>
<dbReference type="PANTHER" id="PTHR43084:SF1">
    <property type="entry name" value="PERSULFIDE DIOXYGENASE ETHE1, MITOCHONDRIAL"/>
    <property type="match status" value="1"/>
</dbReference>
<reference evidence="3" key="2">
    <citation type="submission" date="2024-10" db="UniProtKB">
        <authorList>
            <consortium name="EnsemblProtists"/>
        </authorList>
    </citation>
    <scope>IDENTIFICATION</scope>
</reference>
<accession>A0A0D3I6C7</accession>
<dbReference type="Pfam" id="PF00753">
    <property type="entry name" value="Lactamase_B"/>
    <property type="match status" value="1"/>
</dbReference>
<evidence type="ECO:0000313" key="4">
    <source>
        <dbReference type="Proteomes" id="UP000013827"/>
    </source>
</evidence>
<dbReference type="GO" id="GO:0046872">
    <property type="term" value="F:metal ion binding"/>
    <property type="evidence" value="ECO:0007669"/>
    <property type="project" value="UniProtKB-KW"/>
</dbReference>
<dbReference type="InterPro" id="IPR036866">
    <property type="entry name" value="RibonucZ/Hydroxyglut_hydro"/>
</dbReference>
<dbReference type="SMART" id="SM00849">
    <property type="entry name" value="Lactamase_B"/>
    <property type="match status" value="1"/>
</dbReference>
<dbReference type="GO" id="GO:0070813">
    <property type="term" value="P:hydrogen sulfide metabolic process"/>
    <property type="evidence" value="ECO:0007669"/>
    <property type="project" value="TreeGrafter"/>
</dbReference>
<dbReference type="InterPro" id="IPR001279">
    <property type="entry name" value="Metallo-B-lactamas"/>
</dbReference>
<dbReference type="PaxDb" id="2903-EOD06812"/>
<organism evidence="3 4">
    <name type="scientific">Emiliania huxleyi (strain CCMP1516)</name>
    <dbReference type="NCBI Taxonomy" id="280463"/>
    <lineage>
        <taxon>Eukaryota</taxon>
        <taxon>Haptista</taxon>
        <taxon>Haptophyta</taxon>
        <taxon>Prymnesiophyceae</taxon>
        <taxon>Isochrysidales</taxon>
        <taxon>Noelaerhabdaceae</taxon>
        <taxon>Emiliania</taxon>
    </lineage>
</organism>
<dbReference type="Gene3D" id="3.60.15.10">
    <property type="entry name" value="Ribonuclease Z/Hydroxyacylglutathione hydrolase-like"/>
    <property type="match status" value="1"/>
</dbReference>
<dbReference type="RefSeq" id="XP_005759241.1">
    <property type="nucleotide sequence ID" value="XM_005759184.1"/>
</dbReference>
<dbReference type="PANTHER" id="PTHR43084">
    <property type="entry name" value="PERSULFIDE DIOXYGENASE ETHE1"/>
    <property type="match status" value="1"/>
</dbReference>
<dbReference type="OMA" id="GTWQYLI"/>
<sequence>KECIIIDPVLEQVDRDLKAIDALGLTLTLAVNTHCHADHITGTGAMKRRLAGLSSLISKASGAKADRHLKPGEAVRWAGGRRTLAALATPGHTPGCMSFFDDSIGCVFTGDALLIGSCGRTDFQQGNPEVLYDSVHAKLFSLPETTLVLPAHDYKGRAYSTIAAEKSSNPRLSKSKAEFLEIMRNLELPYPDRVLTES</sequence>
<dbReference type="InterPro" id="IPR051682">
    <property type="entry name" value="Mito_Persulfide_Diox"/>
</dbReference>
<keyword evidence="4" id="KW-1185">Reference proteome</keyword>
<dbReference type="eggNOG" id="KOG0814">
    <property type="taxonomic scope" value="Eukaryota"/>
</dbReference>
<dbReference type="CDD" id="cd07724">
    <property type="entry name" value="POD-like_MBL-fold"/>
    <property type="match status" value="1"/>
</dbReference>
<dbReference type="GO" id="GO:0006749">
    <property type="term" value="P:glutathione metabolic process"/>
    <property type="evidence" value="ECO:0007669"/>
    <property type="project" value="InterPro"/>
</dbReference>
<evidence type="ECO:0000259" key="2">
    <source>
        <dbReference type="SMART" id="SM00849"/>
    </source>
</evidence>
<evidence type="ECO:0000313" key="3">
    <source>
        <dbReference type="EnsemblProtists" id="EOD06812"/>
    </source>
</evidence>
<dbReference type="GeneID" id="17252928"/>
<keyword evidence="1" id="KW-0479">Metal-binding</keyword>
<dbReference type="GO" id="GO:0050313">
    <property type="term" value="F:sulfur dioxygenase activity"/>
    <property type="evidence" value="ECO:0007669"/>
    <property type="project" value="InterPro"/>
</dbReference>
<evidence type="ECO:0000256" key="1">
    <source>
        <dbReference type="ARBA" id="ARBA00022723"/>
    </source>
</evidence>
<dbReference type="SUPFAM" id="SSF56281">
    <property type="entry name" value="Metallo-hydrolase/oxidoreductase"/>
    <property type="match status" value="1"/>
</dbReference>